<dbReference type="PANTHER" id="PTHR13847:SF289">
    <property type="entry name" value="GLYCINE OXIDASE"/>
    <property type="match status" value="1"/>
</dbReference>
<dbReference type="EMBL" id="PDNW01000016">
    <property type="protein sequence ID" value="PLC48760.1"/>
    <property type="molecule type" value="Genomic_DNA"/>
</dbReference>
<dbReference type="GO" id="GO:0032259">
    <property type="term" value="P:methylation"/>
    <property type="evidence" value="ECO:0007669"/>
    <property type="project" value="UniProtKB-KW"/>
</dbReference>
<keyword evidence="1 10" id="KW-0963">Cytoplasm</keyword>
<reference evidence="13 14" key="1">
    <citation type="submission" date="2017-10" db="EMBL/GenBank/DDBJ databases">
        <title>Two draft genome sequences of Pusillimonas sp. strains isolated from a nitrate- and radionuclide-contaminated groundwater in Russia.</title>
        <authorList>
            <person name="Grouzdev D.S."/>
            <person name="Tourova T.P."/>
            <person name="Goeva M.A."/>
            <person name="Babich T.L."/>
            <person name="Sokolova D.S."/>
            <person name="Abdullin R."/>
            <person name="Poltaraus A.B."/>
            <person name="Toshchakov S.V."/>
            <person name="Nazina T.N."/>
        </authorList>
    </citation>
    <scope>NUCLEOTIDE SEQUENCE [LARGE SCALE GENOMIC DNA]</scope>
    <source>
        <strain evidence="13 14">JR1/69-3-13</strain>
    </source>
</reference>
<dbReference type="InterPro" id="IPR008471">
    <property type="entry name" value="MnmC-like_methylTransf"/>
</dbReference>
<evidence type="ECO:0000256" key="8">
    <source>
        <dbReference type="ARBA" id="ARBA00023002"/>
    </source>
</evidence>
<evidence type="ECO:0000256" key="10">
    <source>
        <dbReference type="HAMAP-Rule" id="MF_01102"/>
    </source>
</evidence>
<dbReference type="SUPFAM" id="SSF51905">
    <property type="entry name" value="FAD/NAD(P)-binding domain"/>
    <property type="match status" value="1"/>
</dbReference>
<dbReference type="InterPro" id="IPR047785">
    <property type="entry name" value="tRNA_MNMC2"/>
</dbReference>
<proteinExistence type="inferred from homology"/>
<organism evidence="13 14">
    <name type="scientific">Pollutimonas subterranea</name>
    <dbReference type="NCBI Taxonomy" id="2045210"/>
    <lineage>
        <taxon>Bacteria</taxon>
        <taxon>Pseudomonadati</taxon>
        <taxon>Pseudomonadota</taxon>
        <taxon>Betaproteobacteria</taxon>
        <taxon>Burkholderiales</taxon>
        <taxon>Alcaligenaceae</taxon>
        <taxon>Pollutimonas</taxon>
    </lineage>
</organism>
<dbReference type="InterPro" id="IPR006076">
    <property type="entry name" value="FAD-dep_OxRdtase"/>
</dbReference>
<dbReference type="InterPro" id="IPR023032">
    <property type="entry name" value="tRNA_MAMT_biosynth_bifunc_MnmC"/>
</dbReference>
<evidence type="ECO:0000256" key="9">
    <source>
        <dbReference type="ARBA" id="ARBA00023268"/>
    </source>
</evidence>
<keyword evidence="6 10" id="KW-0819">tRNA processing</keyword>
<dbReference type="Gene3D" id="3.40.50.150">
    <property type="entry name" value="Vaccinia Virus protein VP39"/>
    <property type="match status" value="1"/>
</dbReference>
<dbReference type="RefSeq" id="WP_102075089.1">
    <property type="nucleotide sequence ID" value="NZ_PDNW01000016.1"/>
</dbReference>
<dbReference type="Pfam" id="PF01266">
    <property type="entry name" value="DAO"/>
    <property type="match status" value="1"/>
</dbReference>
<evidence type="ECO:0000256" key="7">
    <source>
        <dbReference type="ARBA" id="ARBA00022827"/>
    </source>
</evidence>
<evidence type="ECO:0000256" key="6">
    <source>
        <dbReference type="ARBA" id="ARBA00022694"/>
    </source>
</evidence>
<dbReference type="Gene3D" id="3.50.50.60">
    <property type="entry name" value="FAD/NAD(P)-binding domain"/>
    <property type="match status" value="1"/>
</dbReference>
<dbReference type="GO" id="GO:0050660">
    <property type="term" value="F:flavin adenine dinucleotide binding"/>
    <property type="evidence" value="ECO:0007669"/>
    <property type="project" value="UniProtKB-UniRule"/>
</dbReference>
<comment type="cofactor">
    <cofactor evidence="10">
        <name>FAD</name>
        <dbReference type="ChEBI" id="CHEBI:57692"/>
    </cofactor>
</comment>
<comment type="subcellular location">
    <subcellularLocation>
        <location evidence="10">Cytoplasm</location>
    </subcellularLocation>
</comment>
<feature type="region of interest" description="FAD-dependent cmnm(5)s(2)U34 oxidoreductase" evidence="10">
    <location>
        <begin position="257"/>
        <end position="622"/>
    </location>
</feature>
<protein>
    <recommendedName>
        <fullName evidence="10">tRNA 5-methylaminomethyl-2-thiouridine biosynthesis bifunctional protein MnmC</fullName>
        <shortName evidence="10">tRNA mnm(5)s(2)U biosynthesis bifunctional protein</shortName>
    </recommendedName>
    <domain>
        <recommendedName>
            <fullName evidence="10">tRNA (mnm(5)s(2)U34)-methyltransferase</fullName>
            <ecNumber evidence="10">2.1.1.61</ecNumber>
        </recommendedName>
    </domain>
    <domain>
        <recommendedName>
            <fullName evidence="10">FAD-dependent cmnm(5)s(2)U34 oxidoreductase</fullName>
            <ecNumber evidence="10">1.5.-.-</ecNumber>
        </recommendedName>
    </domain>
</protein>
<evidence type="ECO:0000256" key="1">
    <source>
        <dbReference type="ARBA" id="ARBA00022490"/>
    </source>
</evidence>
<dbReference type="GO" id="GO:0005737">
    <property type="term" value="C:cytoplasm"/>
    <property type="evidence" value="ECO:0007669"/>
    <property type="project" value="UniProtKB-SubCell"/>
</dbReference>
<feature type="domain" description="FAD dependent oxidoreductase" evidence="11">
    <location>
        <begin position="253"/>
        <end position="600"/>
    </location>
</feature>
<comment type="caution">
    <text evidence="13">The sequence shown here is derived from an EMBL/GenBank/DDBJ whole genome shotgun (WGS) entry which is preliminary data.</text>
</comment>
<dbReference type="Pfam" id="PF05430">
    <property type="entry name" value="Methyltransf_30"/>
    <property type="match status" value="1"/>
</dbReference>
<evidence type="ECO:0000256" key="3">
    <source>
        <dbReference type="ARBA" id="ARBA00022630"/>
    </source>
</evidence>
<keyword evidence="14" id="KW-1185">Reference proteome</keyword>
<evidence type="ECO:0000313" key="14">
    <source>
        <dbReference type="Proteomes" id="UP000234190"/>
    </source>
</evidence>
<dbReference type="GO" id="GO:0004808">
    <property type="term" value="F:tRNA (5-methylaminomethyl-2-thiouridylate)(34)-methyltransferase activity"/>
    <property type="evidence" value="ECO:0007669"/>
    <property type="project" value="UniProtKB-EC"/>
</dbReference>
<sequence length="622" mass="66882">MSDNYEALIPARIAFNEQGVPLSAVFGDVYHPQWGALEQAARVFLHGNRLPERWRAKETFTVCETGFGLGNNFLALWQAWRGDPCRSKRLHVIAFEAHPFTREDLRSVLMNSVPEPERALASQLIDAWPPLLPGLHQLEFEGGKLTLTLAFGTVARLARQASACVDAFFLDGFAPKVNPDMWTRALFGQLVRMANAGATVATWCCTGEVRRGLRDAGFLVSKVPGHGGKREITVATLRPGMGRQCSPCPPQDDVLVIGGGLAGAGVAYALATRGHDVTVMDPVFAQGLGASHQGHIAAAITPVISRDDDIRARLSRAGVARALHRWQGLGGEARPLRCGTIELVPDSANAAIRRESLERLRFPGDWVRWMDGAEASERAGTRVDSGGLWFADGQRAQPQALIEALLSHSRIRCMVGEASSLRRDNAIGWVAMDSRGNALASAGQVVVANAARAVDLLSVVPGIAPRPKFEAMYRLAGQVSVYSETHVESPRVVLAGDGYCLPAQHASFVGGSTYLLDAETCEVTPEGHAEINKKVAGLLNVIPSRLARSSQSGDGWAGWRAAVADRLPVIGHIDEAPGLWLACAYGSRGLSWASLAGDIIGATLNQEPLPLERELLRSISPR</sequence>
<evidence type="ECO:0000259" key="12">
    <source>
        <dbReference type="Pfam" id="PF05430"/>
    </source>
</evidence>
<name>A0A2N4U185_9BURK</name>
<dbReference type="InterPro" id="IPR029063">
    <property type="entry name" value="SAM-dependent_MTases_sf"/>
</dbReference>
<keyword evidence="9 10" id="KW-0511">Multifunctional enzyme</keyword>
<comment type="similarity">
    <text evidence="10">In the N-terminal section; belongs to the methyltransferase superfamily. tRNA (mnm(5)s(2)U34)-methyltransferase family.</text>
</comment>
<comment type="catalytic activity">
    <reaction evidence="10">
        <text>5-aminomethyl-2-thiouridine(34) in tRNA + S-adenosyl-L-methionine = 5-methylaminomethyl-2-thiouridine(34) in tRNA + S-adenosyl-L-homocysteine + H(+)</text>
        <dbReference type="Rhea" id="RHEA:19569"/>
        <dbReference type="Rhea" id="RHEA-COMP:10195"/>
        <dbReference type="Rhea" id="RHEA-COMP:10197"/>
        <dbReference type="ChEBI" id="CHEBI:15378"/>
        <dbReference type="ChEBI" id="CHEBI:57856"/>
        <dbReference type="ChEBI" id="CHEBI:59789"/>
        <dbReference type="ChEBI" id="CHEBI:74454"/>
        <dbReference type="ChEBI" id="CHEBI:74455"/>
        <dbReference type="EC" id="2.1.1.61"/>
    </reaction>
</comment>
<evidence type="ECO:0000313" key="13">
    <source>
        <dbReference type="EMBL" id="PLC48760.1"/>
    </source>
</evidence>
<feature type="domain" description="MnmC-like methyltransferase" evidence="12">
    <location>
        <begin position="117"/>
        <end position="237"/>
    </location>
</feature>
<dbReference type="AlphaFoldDB" id="A0A2N4U185"/>
<comment type="function">
    <text evidence="10">Catalyzes the last two steps in the biosynthesis of 5-methylaminomethyl-2-thiouridine (mnm(5)s(2)U) at the wobble position (U34) in tRNA. Catalyzes the FAD-dependent demodification of cmnm(5)s(2)U34 to nm(5)s(2)U34, followed by the transfer of a methyl group from S-adenosyl-L-methionine to nm(5)s(2)U34, to form mnm(5)s(2)U34.</text>
</comment>
<dbReference type="OrthoDB" id="9786494at2"/>
<dbReference type="GO" id="GO:0002097">
    <property type="term" value="P:tRNA wobble base modification"/>
    <property type="evidence" value="ECO:0007669"/>
    <property type="project" value="UniProtKB-UniRule"/>
</dbReference>
<keyword evidence="8 10" id="KW-0560">Oxidoreductase</keyword>
<keyword evidence="4 10" id="KW-0808">Transferase</keyword>
<evidence type="ECO:0000256" key="4">
    <source>
        <dbReference type="ARBA" id="ARBA00022679"/>
    </source>
</evidence>
<dbReference type="EC" id="1.5.-.-" evidence="10"/>
<dbReference type="InterPro" id="IPR036188">
    <property type="entry name" value="FAD/NAD-bd_sf"/>
</dbReference>
<gene>
    <name evidence="10" type="primary">mnmC</name>
    <name evidence="13" type="ORF">CR159_16600</name>
</gene>
<dbReference type="Proteomes" id="UP000234190">
    <property type="component" value="Unassembled WGS sequence"/>
</dbReference>
<evidence type="ECO:0000256" key="2">
    <source>
        <dbReference type="ARBA" id="ARBA00022603"/>
    </source>
</evidence>
<keyword evidence="2 10" id="KW-0489">Methyltransferase</keyword>
<dbReference type="EC" id="2.1.1.61" evidence="10"/>
<keyword evidence="3 10" id="KW-0285">Flavoprotein</keyword>
<dbReference type="HAMAP" id="MF_01102">
    <property type="entry name" value="MnmC"/>
    <property type="match status" value="1"/>
</dbReference>
<feature type="region of interest" description="tRNA (mnm(5)s(2)U34)-methyltransferase" evidence="10">
    <location>
        <begin position="1"/>
        <end position="238"/>
    </location>
</feature>
<dbReference type="InterPro" id="IPR017610">
    <property type="entry name" value="tRNA_S-uridine_synth_MnmC_C"/>
</dbReference>
<accession>A0A2N4U185</accession>
<dbReference type="NCBIfam" id="NF033855">
    <property type="entry name" value="tRNA_MNMC2"/>
    <property type="match status" value="1"/>
</dbReference>
<evidence type="ECO:0000256" key="5">
    <source>
        <dbReference type="ARBA" id="ARBA00022691"/>
    </source>
</evidence>
<keyword evidence="5 10" id="KW-0949">S-adenosyl-L-methionine</keyword>
<dbReference type="GO" id="GO:0016645">
    <property type="term" value="F:oxidoreductase activity, acting on the CH-NH group of donors"/>
    <property type="evidence" value="ECO:0007669"/>
    <property type="project" value="InterPro"/>
</dbReference>
<dbReference type="NCBIfam" id="TIGR03197">
    <property type="entry name" value="MnmC_Cterm"/>
    <property type="match status" value="1"/>
</dbReference>
<keyword evidence="7 10" id="KW-0274">FAD</keyword>
<comment type="similarity">
    <text evidence="10">In the C-terminal section; belongs to the DAO family.</text>
</comment>
<evidence type="ECO:0000259" key="11">
    <source>
        <dbReference type="Pfam" id="PF01266"/>
    </source>
</evidence>
<dbReference type="Gene3D" id="3.30.9.10">
    <property type="entry name" value="D-Amino Acid Oxidase, subunit A, domain 2"/>
    <property type="match status" value="1"/>
</dbReference>
<dbReference type="PANTHER" id="PTHR13847">
    <property type="entry name" value="SARCOSINE DEHYDROGENASE-RELATED"/>
    <property type="match status" value="1"/>
</dbReference>